<evidence type="ECO:0000313" key="7">
    <source>
        <dbReference type="EMBL" id="QNO49572.1"/>
    </source>
</evidence>
<feature type="domain" description="PGF-CTERM archaeal protein-sorting signal" evidence="6">
    <location>
        <begin position="509"/>
        <end position="530"/>
    </location>
</feature>
<dbReference type="AlphaFoldDB" id="A0A7G9YNI8"/>
<dbReference type="SMART" id="SM00320">
    <property type="entry name" value="WD40"/>
    <property type="match status" value="7"/>
</dbReference>
<feature type="region of interest" description="Disordered" evidence="4">
    <location>
        <begin position="331"/>
        <end position="364"/>
    </location>
</feature>
<dbReference type="InterPro" id="IPR020472">
    <property type="entry name" value="WD40_PAC1"/>
</dbReference>
<evidence type="ECO:0000256" key="2">
    <source>
        <dbReference type="ARBA" id="ARBA00022729"/>
    </source>
</evidence>
<evidence type="ECO:0000256" key="5">
    <source>
        <dbReference type="SAM" id="Phobius"/>
    </source>
</evidence>
<evidence type="ECO:0000256" key="3">
    <source>
        <dbReference type="ARBA" id="ARBA00022737"/>
    </source>
</evidence>
<dbReference type="Pfam" id="PF18204">
    <property type="entry name" value="PGF-CTERM"/>
    <property type="match status" value="1"/>
</dbReference>
<dbReference type="PROSITE" id="PS50082">
    <property type="entry name" value="WD_REPEATS_2"/>
    <property type="match status" value="4"/>
</dbReference>
<dbReference type="InterPro" id="IPR015943">
    <property type="entry name" value="WD40/YVTN_repeat-like_dom_sf"/>
</dbReference>
<dbReference type="Pfam" id="PF00400">
    <property type="entry name" value="WD40"/>
    <property type="match status" value="6"/>
</dbReference>
<accession>A0A7G9YNI8</accession>
<name>A0A7G9YNI8_9EURY</name>
<evidence type="ECO:0000256" key="1">
    <source>
        <dbReference type="ARBA" id="ARBA00022574"/>
    </source>
</evidence>
<dbReference type="PRINTS" id="PR00320">
    <property type="entry name" value="GPROTEINBRPT"/>
</dbReference>
<keyword evidence="5" id="KW-0812">Transmembrane</keyword>
<keyword evidence="3" id="KW-0677">Repeat</keyword>
<dbReference type="InterPro" id="IPR001680">
    <property type="entry name" value="WD40_rpt"/>
</dbReference>
<dbReference type="SUPFAM" id="SSF50998">
    <property type="entry name" value="Quinoprotein alcohol dehydrogenase-like"/>
    <property type="match status" value="1"/>
</dbReference>
<dbReference type="InterPro" id="IPR050349">
    <property type="entry name" value="WD_LIS1/nudF_dynein_reg"/>
</dbReference>
<dbReference type="Gene3D" id="2.130.10.10">
    <property type="entry name" value="YVTN repeat-like/Quinoprotein amine dehydrogenase"/>
    <property type="match status" value="2"/>
</dbReference>
<keyword evidence="1" id="KW-0853">WD repeat</keyword>
<dbReference type="PROSITE" id="PS00678">
    <property type="entry name" value="WD_REPEATS_1"/>
    <property type="match status" value="2"/>
</dbReference>
<proteinExistence type="predicted"/>
<keyword evidence="5" id="KW-1133">Transmembrane helix</keyword>
<dbReference type="InterPro" id="IPR011047">
    <property type="entry name" value="Quinoprotein_ADH-like_sf"/>
</dbReference>
<dbReference type="EMBL" id="MT631383">
    <property type="protein sequence ID" value="QNO49572.1"/>
    <property type="molecule type" value="Genomic_DNA"/>
</dbReference>
<feature type="transmembrane region" description="Helical" evidence="5">
    <location>
        <begin position="509"/>
        <end position="526"/>
    </location>
</feature>
<dbReference type="PROSITE" id="PS50294">
    <property type="entry name" value="WD_REPEATS_REGION"/>
    <property type="match status" value="3"/>
</dbReference>
<feature type="region of interest" description="Disordered" evidence="4">
    <location>
        <begin position="490"/>
        <end position="509"/>
    </location>
</feature>
<organism evidence="7">
    <name type="scientific">Candidatus Methanogaster sp. ANME-2c ERB4</name>
    <dbReference type="NCBI Taxonomy" id="2759911"/>
    <lineage>
        <taxon>Archaea</taxon>
        <taxon>Methanobacteriati</taxon>
        <taxon>Methanobacteriota</taxon>
        <taxon>Stenosarchaea group</taxon>
        <taxon>Methanomicrobia</taxon>
        <taxon>Methanosarcinales</taxon>
        <taxon>ANME-2 cluster</taxon>
        <taxon>Candidatus Methanogasteraceae</taxon>
        <taxon>Candidatus Methanogaster</taxon>
    </lineage>
</organism>
<evidence type="ECO:0000256" key="4">
    <source>
        <dbReference type="SAM" id="MobiDB-lite"/>
    </source>
</evidence>
<dbReference type="PANTHER" id="PTHR44129">
    <property type="entry name" value="WD REPEAT-CONTAINING PROTEIN POP1"/>
    <property type="match status" value="1"/>
</dbReference>
<protein>
    <submittedName>
        <fullName evidence="7">Tol-Pal system protein TolB</fullName>
    </submittedName>
</protein>
<keyword evidence="5" id="KW-0472">Membrane</keyword>
<reference evidence="7" key="1">
    <citation type="submission" date="2020-06" db="EMBL/GenBank/DDBJ databases">
        <title>Unique genomic features of the anaerobic methanotrophic archaea.</title>
        <authorList>
            <person name="Chadwick G.L."/>
            <person name="Skennerton C.T."/>
            <person name="Laso-Perez R."/>
            <person name="Leu A.O."/>
            <person name="Speth D.R."/>
            <person name="Yu H."/>
            <person name="Morgan-Lang C."/>
            <person name="Hatzenpichler R."/>
            <person name="Goudeau D."/>
            <person name="Malmstrom R."/>
            <person name="Brazelton W.J."/>
            <person name="Woyke T."/>
            <person name="Hallam S.J."/>
            <person name="Tyson G.W."/>
            <person name="Wegener G."/>
            <person name="Boetius A."/>
            <person name="Orphan V."/>
        </authorList>
    </citation>
    <scope>NUCLEOTIDE SEQUENCE</scope>
</reference>
<dbReference type="CDD" id="cd00200">
    <property type="entry name" value="WD40"/>
    <property type="match status" value="1"/>
</dbReference>
<dbReference type="InterPro" id="IPR026371">
    <property type="entry name" value="PGF_CTERM"/>
</dbReference>
<sequence length="531" mass="55803">MREIALIVGMLLALVLAVMPVNAVAAADRTSLQSLSVISPGNAADVSFLQLLEGNARQIAWSPDGKLLALAYSYTCLYDAETFEQIYEFGDVVWAKDIAFSPDGTVLASATHEGVKLWDVPGGGERLAVAGSEDTESVAFSPDGTVLATGTGQTVKLWDAESGSELRTIPVGGSVDTVVFSPDGQIIASGGMRDVKLWNATTGEELHTLTGHSNWIKSVAFSPDGTVLASGSVDETVRLWDVAEGRQIRALSGHTGHVEGVAFSPDGQLLASISWDLLLKLWDVESGSELHSLAGHTAWGACVAFSPDGTILASGAYDGAVRLWGTTLDDGDSPLPTGIGGGDETVQPTQTEPTTAGTTTTTATTSNIPTASVHLHGEKTDVVMGEEVLLKLSAVNIIGNPLMHVQVIIIPPSGWSVTSSEFAKSGAGQYTTTYDIESGVGRDIEVRIMPNQIGDDFQVQGKIVYYFGDDSDAREYHALTLPITVRAEAENVPGAERTESSPESKGSSTPGFAAVVTIIGLLAAYLRRKRA</sequence>
<gene>
    <name evidence="7" type="primary">tolB</name>
    <name evidence="7" type="ORF">IDCAPMJN_00008</name>
</gene>
<evidence type="ECO:0000259" key="6">
    <source>
        <dbReference type="Pfam" id="PF18204"/>
    </source>
</evidence>
<keyword evidence="2" id="KW-0732">Signal</keyword>
<feature type="compositionally biased region" description="Low complexity" evidence="4">
    <location>
        <begin position="344"/>
        <end position="364"/>
    </location>
</feature>
<dbReference type="InterPro" id="IPR019775">
    <property type="entry name" value="WD40_repeat_CS"/>
</dbReference>